<dbReference type="Gene3D" id="3.40.50.12780">
    <property type="entry name" value="N-terminal domain of ligase-like"/>
    <property type="match status" value="1"/>
</dbReference>
<keyword evidence="2" id="KW-0597">Phosphoprotein</keyword>
<reference evidence="4 5" key="1">
    <citation type="journal article" date="2011" name="PLoS Pathog.">
        <title>Dynamic evolution of pathogenicity revealed by sequencing and comparative genomics of 19 Pseudomonas syringae isolates.</title>
        <authorList>
            <person name="Baltrus D.A."/>
            <person name="Nishimura M.T."/>
            <person name="Romanchuk A."/>
            <person name="Chang J.H."/>
            <person name="Mukhtar M.S."/>
            <person name="Cherkis K."/>
            <person name="Roach J."/>
            <person name="Grant S.R."/>
            <person name="Jones C.D."/>
            <person name="Dangl J.L."/>
        </authorList>
    </citation>
    <scope>NUCLEOTIDE SEQUENCE [LARGE SCALE GENOMIC DNA]</scope>
    <source>
        <strain evidence="5">race 4</strain>
    </source>
</reference>
<sequence>MLERMSLDDGASMAMVSTVAADLGHTLLFGALASGRPLHLLSHEQAFDPDGFARYMAEHQVAVLKIVPSHLQGLLQAANPTDVLPGQLLILGGEASSWALIEQIRALKPGCRIVNHYGPTETTVGILTHEVAERVDACRSVPVGQPLANGKARVLDAYLNPVAERVAG</sequence>
<evidence type="ECO:0000256" key="1">
    <source>
        <dbReference type="ARBA" id="ARBA00022450"/>
    </source>
</evidence>
<dbReference type="EMBL" id="ADWY01001930">
    <property type="protein sequence ID" value="EGH17649.1"/>
    <property type="molecule type" value="Genomic_DNA"/>
</dbReference>
<evidence type="ECO:0000256" key="2">
    <source>
        <dbReference type="ARBA" id="ARBA00022553"/>
    </source>
</evidence>
<evidence type="ECO:0000313" key="4">
    <source>
        <dbReference type="EMBL" id="EGH17649.1"/>
    </source>
</evidence>
<comment type="caution">
    <text evidence="4">The sequence shown here is derived from an EMBL/GenBank/DDBJ whole genome shotgun (WGS) entry which is preliminary data.</text>
</comment>
<dbReference type="SUPFAM" id="SSF56801">
    <property type="entry name" value="Acetyl-CoA synthetase-like"/>
    <property type="match status" value="1"/>
</dbReference>
<dbReference type="InterPro" id="IPR000873">
    <property type="entry name" value="AMP-dep_synth/lig_dom"/>
</dbReference>
<evidence type="ECO:0000313" key="5">
    <source>
        <dbReference type="Proteomes" id="UP000005466"/>
    </source>
</evidence>
<organism evidence="4 5">
    <name type="scientific">Pseudomonas savastanoi pv. glycinea str. race 4</name>
    <dbReference type="NCBI Taxonomy" id="875330"/>
    <lineage>
        <taxon>Bacteria</taxon>
        <taxon>Pseudomonadati</taxon>
        <taxon>Pseudomonadota</taxon>
        <taxon>Gammaproteobacteria</taxon>
        <taxon>Pseudomonadales</taxon>
        <taxon>Pseudomonadaceae</taxon>
        <taxon>Pseudomonas</taxon>
    </lineage>
</organism>
<dbReference type="PANTHER" id="PTHR44845:SF6">
    <property type="entry name" value="BETA-ALANINE-ACTIVATING ENZYME"/>
    <property type="match status" value="1"/>
</dbReference>
<name>F3CEF7_PSESG</name>
<dbReference type="HOGENOM" id="CLU_1598066_0_0_6"/>
<feature type="domain" description="AMP-dependent synthetase/ligase" evidence="3">
    <location>
        <begin position="7"/>
        <end position="168"/>
    </location>
</feature>
<keyword evidence="1" id="KW-0596">Phosphopantetheine</keyword>
<gene>
    <name evidence="4" type="ORF">Pgy4_32336</name>
</gene>
<dbReference type="Pfam" id="PF00501">
    <property type="entry name" value="AMP-binding"/>
    <property type="match status" value="1"/>
</dbReference>
<dbReference type="AlphaFoldDB" id="F3CEF7"/>
<dbReference type="Proteomes" id="UP000005466">
    <property type="component" value="Unassembled WGS sequence"/>
</dbReference>
<feature type="non-terminal residue" evidence="4">
    <location>
        <position position="168"/>
    </location>
</feature>
<protein>
    <submittedName>
        <fullName evidence="4">Pyoverdine sidechain peptide synthetase IV, D-Asp-L-Ser component</fullName>
    </submittedName>
</protein>
<dbReference type="InterPro" id="IPR042099">
    <property type="entry name" value="ANL_N_sf"/>
</dbReference>
<dbReference type="PANTHER" id="PTHR44845">
    <property type="entry name" value="CARRIER DOMAIN-CONTAINING PROTEIN"/>
    <property type="match status" value="1"/>
</dbReference>
<proteinExistence type="predicted"/>
<accession>F3CEF7</accession>
<evidence type="ECO:0000259" key="3">
    <source>
        <dbReference type="Pfam" id="PF00501"/>
    </source>
</evidence>